<sequence length="276" mass="31779">MSTPFQIKIEENRVLRGNLYPSRNQSRGTLIVCHGFKGFKDWGMFPYIGETLAEDLDVITFNFSFNGVGEQHLDFTELDKFAQNTYARELEDIDVVVKAVQMKKLPIDKHMNGDQLFLLGHSRGAGVSLIYSFDHPETVKGVISWNGITNVDLFTKEQKEEMKQKGISYVYNGRTKQQMPLNVEILEDIQKNSEKYHILERVKSTQTPVVLIQGTKDHDRLIRGSKQLVENNPDIDWIHIPEGNHTFNAVHPFQGTTEPLEQAIHETKKFIYFILK</sequence>
<keyword evidence="3" id="KW-1185">Reference proteome</keyword>
<organism evidence="2 3">
    <name type="scientific">Chengkuizengella axinellae</name>
    <dbReference type="NCBI Taxonomy" id="3064388"/>
    <lineage>
        <taxon>Bacteria</taxon>
        <taxon>Bacillati</taxon>
        <taxon>Bacillota</taxon>
        <taxon>Bacilli</taxon>
        <taxon>Bacillales</taxon>
        <taxon>Paenibacillaceae</taxon>
        <taxon>Chengkuizengella</taxon>
    </lineage>
</organism>
<dbReference type="GO" id="GO:0016787">
    <property type="term" value="F:hydrolase activity"/>
    <property type="evidence" value="ECO:0007669"/>
    <property type="project" value="UniProtKB-KW"/>
</dbReference>
<dbReference type="Pfam" id="PF00561">
    <property type="entry name" value="Abhydrolase_1"/>
    <property type="match status" value="1"/>
</dbReference>
<dbReference type="PANTHER" id="PTHR42886">
    <property type="entry name" value="RE40534P-RELATED"/>
    <property type="match status" value="1"/>
</dbReference>
<dbReference type="InterPro" id="IPR029058">
    <property type="entry name" value="AB_hydrolase_fold"/>
</dbReference>
<dbReference type="InterPro" id="IPR000073">
    <property type="entry name" value="AB_hydrolase_1"/>
</dbReference>
<comment type="caution">
    <text evidence="2">The sequence shown here is derived from an EMBL/GenBank/DDBJ whole genome shotgun (WGS) entry which is preliminary data.</text>
</comment>
<protein>
    <submittedName>
        <fullName evidence="2">Alpha/beta fold hydrolase</fullName>
    </submittedName>
</protein>
<evidence type="ECO:0000313" key="3">
    <source>
        <dbReference type="Proteomes" id="UP001231941"/>
    </source>
</evidence>
<proteinExistence type="predicted"/>
<dbReference type="RefSeq" id="WP_305990481.1">
    <property type="nucleotide sequence ID" value="NZ_JAVAMP010000001.1"/>
</dbReference>
<dbReference type="Gene3D" id="3.40.50.1820">
    <property type="entry name" value="alpha/beta hydrolase"/>
    <property type="match status" value="1"/>
</dbReference>
<dbReference type="Proteomes" id="UP001231941">
    <property type="component" value="Unassembled WGS sequence"/>
</dbReference>
<dbReference type="PANTHER" id="PTHR42886:SF29">
    <property type="entry name" value="PUMMELIG, ISOFORM A"/>
    <property type="match status" value="1"/>
</dbReference>
<accession>A0ABT9IV19</accession>
<name>A0ABT9IV19_9BACL</name>
<dbReference type="EMBL" id="JAVAMP010000001">
    <property type="protein sequence ID" value="MDP5273196.1"/>
    <property type="molecule type" value="Genomic_DNA"/>
</dbReference>
<evidence type="ECO:0000313" key="2">
    <source>
        <dbReference type="EMBL" id="MDP5273196.1"/>
    </source>
</evidence>
<keyword evidence="2" id="KW-0378">Hydrolase</keyword>
<evidence type="ECO:0000259" key="1">
    <source>
        <dbReference type="Pfam" id="PF00561"/>
    </source>
</evidence>
<feature type="domain" description="AB hydrolase-1" evidence="1">
    <location>
        <begin position="29"/>
        <end position="155"/>
    </location>
</feature>
<dbReference type="SUPFAM" id="SSF53474">
    <property type="entry name" value="alpha/beta-Hydrolases"/>
    <property type="match status" value="1"/>
</dbReference>
<reference evidence="2 3" key="1">
    <citation type="submission" date="2023-08" db="EMBL/GenBank/DDBJ databases">
        <authorList>
            <person name="Park J.-S."/>
        </authorList>
    </citation>
    <scope>NUCLEOTIDE SEQUENCE [LARGE SCALE GENOMIC DNA]</scope>
    <source>
        <strain evidence="2 3">2205SS18-9</strain>
    </source>
</reference>
<gene>
    <name evidence="2" type="ORF">Q5Y73_03695</name>
</gene>